<reference evidence="2" key="1">
    <citation type="submission" date="2020-05" db="EMBL/GenBank/DDBJ databases">
        <title>Mycena genomes resolve the evolution of fungal bioluminescence.</title>
        <authorList>
            <person name="Tsai I.J."/>
        </authorList>
    </citation>
    <scope>NUCLEOTIDE SEQUENCE</scope>
    <source>
        <strain evidence="2">171206Taipei</strain>
    </source>
</reference>
<proteinExistence type="predicted"/>
<comment type="caution">
    <text evidence="2">The sequence shown here is derived from an EMBL/GenBank/DDBJ whole genome shotgun (WGS) entry which is preliminary data.</text>
</comment>
<dbReference type="GO" id="GO:0005737">
    <property type="term" value="C:cytoplasm"/>
    <property type="evidence" value="ECO:0007669"/>
    <property type="project" value="TreeGrafter"/>
</dbReference>
<feature type="domain" description="Protein kinase" evidence="1">
    <location>
        <begin position="75"/>
        <end position="375"/>
    </location>
</feature>
<dbReference type="RefSeq" id="XP_037220975.1">
    <property type="nucleotide sequence ID" value="XM_037363054.1"/>
</dbReference>
<sequence>MTLDLYPHSPLPAYLEPWELLDADPRTAHLVDTPWRYFERYLATRGYYLCWRYYSRTEPETAFRGGAFHYPIASNPFRPRLGEAFVNLCDMDESAHRRGGIHQTTGWMTQAATLKMAYDAQDRVCALKALHNTRSRTEIDIMTFLNSPKLRHDPANHTIPMLDQLATKEWTFIAMPYWPRSVQACIPWEVDDYFERLEQALEGLAFMHRHGVVHRDISPTNMLLNFHTPSGIRDVYTPLTRRNIKLSFIDFGCAARFPAGPGSNHLDWTGSGYCGTGEHIAPEVGKDRRYRLTPVDVYALGSVFIRALSWEQLQCATFGNPSSLPVAAHQLLTAVPKSQGFGYLALLDQMTHLDPMRRPTAQTALEMCREMREALDEDVRWAPVGGYRCNIFDDGRSDPRDRR</sequence>
<dbReference type="PROSITE" id="PS00109">
    <property type="entry name" value="PROTEIN_KINASE_TYR"/>
    <property type="match status" value="1"/>
</dbReference>
<protein>
    <submittedName>
        <fullName evidence="2">Protein kinase domain-containing protein</fullName>
    </submittedName>
</protein>
<gene>
    <name evidence="2" type="ORF">MIND_00631500</name>
</gene>
<dbReference type="EMBL" id="JACAZF010000005">
    <property type="protein sequence ID" value="KAF7304003.1"/>
    <property type="molecule type" value="Genomic_DNA"/>
</dbReference>
<dbReference type="PROSITE" id="PS50011">
    <property type="entry name" value="PROTEIN_KINASE_DOM"/>
    <property type="match status" value="1"/>
</dbReference>
<keyword evidence="3" id="KW-1185">Reference proteome</keyword>
<dbReference type="InterPro" id="IPR011009">
    <property type="entry name" value="Kinase-like_dom_sf"/>
</dbReference>
<dbReference type="OrthoDB" id="3224178at2759"/>
<dbReference type="Gene3D" id="1.10.510.10">
    <property type="entry name" value="Transferase(Phosphotransferase) domain 1"/>
    <property type="match status" value="1"/>
</dbReference>
<accession>A0A8H6SQK4</accession>
<evidence type="ECO:0000313" key="2">
    <source>
        <dbReference type="EMBL" id="KAF7304003.1"/>
    </source>
</evidence>
<evidence type="ECO:0000259" key="1">
    <source>
        <dbReference type="PROSITE" id="PS50011"/>
    </source>
</evidence>
<dbReference type="GO" id="GO:0005524">
    <property type="term" value="F:ATP binding"/>
    <property type="evidence" value="ECO:0007669"/>
    <property type="project" value="InterPro"/>
</dbReference>
<dbReference type="GO" id="GO:0005634">
    <property type="term" value="C:nucleus"/>
    <property type="evidence" value="ECO:0007669"/>
    <property type="project" value="TreeGrafter"/>
</dbReference>
<evidence type="ECO:0000313" key="3">
    <source>
        <dbReference type="Proteomes" id="UP000636479"/>
    </source>
</evidence>
<keyword evidence="2" id="KW-0418">Kinase</keyword>
<dbReference type="Pfam" id="PF00069">
    <property type="entry name" value="Pkinase"/>
    <property type="match status" value="1"/>
</dbReference>
<dbReference type="SMART" id="SM00220">
    <property type="entry name" value="S_TKc"/>
    <property type="match status" value="1"/>
</dbReference>
<dbReference type="GO" id="GO:0044773">
    <property type="term" value="P:mitotic DNA damage checkpoint signaling"/>
    <property type="evidence" value="ECO:0007669"/>
    <property type="project" value="TreeGrafter"/>
</dbReference>
<dbReference type="InterPro" id="IPR008266">
    <property type="entry name" value="Tyr_kinase_AS"/>
</dbReference>
<dbReference type="SUPFAM" id="SSF56112">
    <property type="entry name" value="Protein kinase-like (PK-like)"/>
    <property type="match status" value="1"/>
</dbReference>
<dbReference type="GeneID" id="59345570"/>
<name>A0A8H6SQK4_9AGAR</name>
<dbReference type="AlphaFoldDB" id="A0A8H6SQK4"/>
<dbReference type="PANTHER" id="PTHR44167:SF31">
    <property type="entry name" value="PROTEIN CBG02007"/>
    <property type="match status" value="1"/>
</dbReference>
<organism evidence="2 3">
    <name type="scientific">Mycena indigotica</name>
    <dbReference type="NCBI Taxonomy" id="2126181"/>
    <lineage>
        <taxon>Eukaryota</taxon>
        <taxon>Fungi</taxon>
        <taxon>Dikarya</taxon>
        <taxon>Basidiomycota</taxon>
        <taxon>Agaricomycotina</taxon>
        <taxon>Agaricomycetes</taxon>
        <taxon>Agaricomycetidae</taxon>
        <taxon>Agaricales</taxon>
        <taxon>Marasmiineae</taxon>
        <taxon>Mycenaceae</taxon>
        <taxon>Mycena</taxon>
    </lineage>
</organism>
<dbReference type="CDD" id="cd00180">
    <property type="entry name" value="PKc"/>
    <property type="match status" value="1"/>
</dbReference>
<dbReference type="InterPro" id="IPR000719">
    <property type="entry name" value="Prot_kinase_dom"/>
</dbReference>
<dbReference type="Proteomes" id="UP000636479">
    <property type="component" value="Unassembled WGS sequence"/>
</dbReference>
<dbReference type="GO" id="GO:0004674">
    <property type="term" value="F:protein serine/threonine kinase activity"/>
    <property type="evidence" value="ECO:0007669"/>
    <property type="project" value="TreeGrafter"/>
</dbReference>
<keyword evidence="2" id="KW-0808">Transferase</keyword>
<dbReference type="PANTHER" id="PTHR44167">
    <property type="entry name" value="OVARIAN-SPECIFIC SERINE/THREONINE-PROTEIN KINASE LOK-RELATED"/>
    <property type="match status" value="1"/>
</dbReference>